<dbReference type="EMBL" id="CP026309">
    <property type="protein sequence ID" value="AUV82742.1"/>
    <property type="molecule type" value="Genomic_DNA"/>
</dbReference>
<evidence type="ECO:0000313" key="2">
    <source>
        <dbReference type="EMBL" id="AUV82742.1"/>
    </source>
</evidence>
<name>A0A2I8VLD9_9EURY</name>
<feature type="region of interest" description="Disordered" evidence="1">
    <location>
        <begin position="1"/>
        <end position="47"/>
    </location>
</feature>
<evidence type="ECO:0000256" key="1">
    <source>
        <dbReference type="SAM" id="MobiDB-lite"/>
    </source>
</evidence>
<feature type="compositionally biased region" description="Basic and acidic residues" evidence="1">
    <location>
        <begin position="8"/>
        <end position="38"/>
    </location>
</feature>
<accession>A0A2I8VLD9</accession>
<organism evidence="2 3">
    <name type="scientific">Salinigranum rubrum</name>
    <dbReference type="NCBI Taxonomy" id="755307"/>
    <lineage>
        <taxon>Archaea</taxon>
        <taxon>Methanobacteriati</taxon>
        <taxon>Methanobacteriota</taxon>
        <taxon>Stenosarchaea group</taxon>
        <taxon>Halobacteria</taxon>
        <taxon>Halobacteriales</taxon>
        <taxon>Haloferacaceae</taxon>
        <taxon>Salinigranum</taxon>
    </lineage>
</organism>
<proteinExistence type="predicted"/>
<dbReference type="Proteomes" id="UP000236584">
    <property type="component" value="Chromosome"/>
</dbReference>
<protein>
    <submittedName>
        <fullName evidence="2">Uncharacterized protein</fullName>
    </submittedName>
</protein>
<reference evidence="2 3" key="1">
    <citation type="submission" date="2018-01" db="EMBL/GenBank/DDBJ databases">
        <title>Complete genome sequence of Salinigranum rubrum GX10T, an extremely halophilic archaeon isolated from a marine solar saltern.</title>
        <authorList>
            <person name="Han S."/>
        </authorList>
    </citation>
    <scope>NUCLEOTIDE SEQUENCE [LARGE SCALE GENOMIC DNA]</scope>
    <source>
        <strain evidence="2 3">GX10</strain>
    </source>
</reference>
<evidence type="ECO:0000313" key="3">
    <source>
        <dbReference type="Proteomes" id="UP000236584"/>
    </source>
</evidence>
<gene>
    <name evidence="2" type="ORF">C2R22_14725</name>
</gene>
<dbReference type="AlphaFoldDB" id="A0A2I8VLD9"/>
<sequence>MDVSSSAEVDRTERPPRLRQYHSDDDGRDERSTRRDGASLRTSTTRHERVWRPWTTAVEHRSVDTARSSRLSFPCGRISVARWGKNPLIRE</sequence>
<keyword evidence="3" id="KW-1185">Reference proteome</keyword>
<dbReference type="KEGG" id="srub:C2R22_14725"/>